<dbReference type="AlphaFoldDB" id="A0A6J7H8D5"/>
<feature type="transmembrane region" description="Helical" evidence="2">
    <location>
        <begin position="191"/>
        <end position="215"/>
    </location>
</feature>
<feature type="transmembrane region" description="Helical" evidence="2">
    <location>
        <begin position="35"/>
        <end position="62"/>
    </location>
</feature>
<dbReference type="Pfam" id="PF11361">
    <property type="entry name" value="DUF3159"/>
    <property type="match status" value="2"/>
</dbReference>
<gene>
    <name evidence="3" type="ORF">UFOPK3609_00922</name>
</gene>
<keyword evidence="2" id="KW-0472">Membrane</keyword>
<dbReference type="InterPro" id="IPR016566">
    <property type="entry name" value="UCP010219"/>
</dbReference>
<evidence type="ECO:0000256" key="2">
    <source>
        <dbReference type="SAM" id="Phobius"/>
    </source>
</evidence>
<evidence type="ECO:0000256" key="1">
    <source>
        <dbReference type="SAM" id="MobiDB-lite"/>
    </source>
</evidence>
<dbReference type="EMBL" id="CAFBMQ010000129">
    <property type="protein sequence ID" value="CAB4911969.1"/>
    <property type="molecule type" value="Genomic_DNA"/>
</dbReference>
<keyword evidence="2" id="KW-1133">Transmembrane helix</keyword>
<proteinExistence type="predicted"/>
<feature type="region of interest" description="Disordered" evidence="1">
    <location>
        <begin position="158"/>
        <end position="179"/>
    </location>
</feature>
<sequence length="257" mass="27802">MTRPAGRKPTAFDRDLVLDSLGGWRGMVDVSLPTIAFVVANGFGGLTVGIWAALGTALLVFALRLLRKESLQQAFSGLIGVAIAVAIARASGEARDFFVVGLIRNAGLGVVLLGSALVRWPLVGVAAEFLAPSHLGSMVGHSLKDSLRSRARERVAEVRAEDRAQDDAPVEKQPDAAPERHWRTDRRVMRVYTWLTLLWAATFVVRAVVQGFLYWRDEVALLGTSSLVLGLPVTGAALVVTLWAVARLHRHRAAETP</sequence>
<evidence type="ECO:0000313" key="3">
    <source>
        <dbReference type="EMBL" id="CAB4911969.1"/>
    </source>
</evidence>
<feature type="transmembrane region" description="Helical" evidence="2">
    <location>
        <begin position="74"/>
        <end position="91"/>
    </location>
</feature>
<organism evidence="3">
    <name type="scientific">freshwater metagenome</name>
    <dbReference type="NCBI Taxonomy" id="449393"/>
    <lineage>
        <taxon>unclassified sequences</taxon>
        <taxon>metagenomes</taxon>
        <taxon>ecological metagenomes</taxon>
    </lineage>
</organism>
<feature type="transmembrane region" description="Helical" evidence="2">
    <location>
        <begin position="97"/>
        <end position="118"/>
    </location>
</feature>
<accession>A0A6J7H8D5</accession>
<name>A0A6J7H8D5_9ZZZZ</name>
<reference evidence="3" key="1">
    <citation type="submission" date="2020-05" db="EMBL/GenBank/DDBJ databases">
        <authorList>
            <person name="Chiriac C."/>
            <person name="Salcher M."/>
            <person name="Ghai R."/>
            <person name="Kavagutti S V."/>
        </authorList>
    </citation>
    <scope>NUCLEOTIDE SEQUENCE</scope>
</reference>
<keyword evidence="2" id="KW-0812">Transmembrane</keyword>
<protein>
    <submittedName>
        <fullName evidence="3">Unannotated protein</fullName>
    </submittedName>
</protein>
<feature type="transmembrane region" description="Helical" evidence="2">
    <location>
        <begin position="227"/>
        <end position="246"/>
    </location>
</feature>